<feature type="domain" description="RGS" evidence="2">
    <location>
        <begin position="338"/>
        <end position="447"/>
    </location>
</feature>
<dbReference type="InterPro" id="IPR036305">
    <property type="entry name" value="RGS_sf"/>
</dbReference>
<feature type="region of interest" description="Disordered" evidence="1">
    <location>
        <begin position="1"/>
        <end position="26"/>
    </location>
</feature>
<feature type="compositionally biased region" description="Acidic residues" evidence="1">
    <location>
        <begin position="486"/>
        <end position="496"/>
    </location>
</feature>
<dbReference type="InterPro" id="IPR008477">
    <property type="entry name" value="TNFAIP8-like"/>
</dbReference>
<proteinExistence type="predicted"/>
<evidence type="ECO:0000256" key="1">
    <source>
        <dbReference type="SAM" id="MobiDB-lite"/>
    </source>
</evidence>
<dbReference type="InterPro" id="IPR016137">
    <property type="entry name" value="RGS"/>
</dbReference>
<reference evidence="3" key="1">
    <citation type="submission" date="2021-01" db="EMBL/GenBank/DDBJ databases">
        <authorList>
            <person name="Corre E."/>
            <person name="Pelletier E."/>
            <person name="Niang G."/>
            <person name="Scheremetjew M."/>
            <person name="Finn R."/>
            <person name="Kale V."/>
            <person name="Holt S."/>
            <person name="Cochrane G."/>
            <person name="Meng A."/>
            <person name="Brown T."/>
            <person name="Cohen L."/>
        </authorList>
    </citation>
    <scope>NUCLEOTIDE SEQUENCE</scope>
    <source>
        <strain evidence="3">NIES-2562</strain>
    </source>
</reference>
<evidence type="ECO:0000313" key="3">
    <source>
        <dbReference type="EMBL" id="CAE0269745.1"/>
    </source>
</evidence>
<dbReference type="EMBL" id="HBIB01048730">
    <property type="protein sequence ID" value="CAE0269745.1"/>
    <property type="molecule type" value="Transcribed_RNA"/>
</dbReference>
<protein>
    <recommendedName>
        <fullName evidence="2">RGS domain-containing protein</fullName>
    </recommendedName>
</protein>
<gene>
    <name evidence="3" type="ORF">PBIL07802_LOCUS32098</name>
</gene>
<evidence type="ECO:0000259" key="2">
    <source>
        <dbReference type="PROSITE" id="PS50132"/>
    </source>
</evidence>
<name>A0A7S3GL75_9EUKA</name>
<sequence length="512" mass="57825">MSRRGTGEEEAGSPGGQVPRKKSSAKFRAKKFFGSRLSESKLGRKAIGSFVGPEGQYLILQIKLLTRRMAGKQYARDQKKKLMKLMVKVYLLFSENFITQQDGESLLLPLLYVVDNLIQVGATAEEGKLTDDSAQLSELLEHFGNLHDAILQLLRPLMKEKNSSKWTELVEFYGGKDFIFRFFTEAEMKVHRVEIMRMVQRLRDMVVQVMKSAGIVPEGYNEDYVNQTRELCAFEGCLKPRARPLHPAVEGLDVDDAKEDAGEVSVKRIRYCIEHQTGLAVKVKTRPTYELFFKTDYHRPAFVRYLSDNPKHLLKHLGKESEEEAVSDVGSKEVNVLLRFLSEVDAFKSINGKNLLEMRAKKILEKFVLGESGIGPFFPVSLFHALPVSLLEDVGAEEDMVGDKNAKKRQKIVSSSIFDSLCNHLESALRSVFEEHFLSSDLFNQYCDSLLPVDDDESVARPEFKGPSISGSREGEAGRATKDLLPEEELSSDDEEIIDKKTMKRLRAGTLL</sequence>
<dbReference type="Pfam" id="PF05527">
    <property type="entry name" value="TNFAIP8"/>
    <property type="match status" value="1"/>
</dbReference>
<dbReference type="PROSITE" id="PS50132">
    <property type="entry name" value="RGS"/>
    <property type="match status" value="1"/>
</dbReference>
<accession>A0A7S3GL75</accession>
<dbReference type="InterPro" id="IPR038355">
    <property type="entry name" value="TNFAIP8_sf"/>
</dbReference>
<feature type="region of interest" description="Disordered" evidence="1">
    <location>
        <begin position="458"/>
        <end position="496"/>
    </location>
</feature>
<dbReference type="SUPFAM" id="SSF48097">
    <property type="entry name" value="Regulator of G-protein signaling, RGS"/>
    <property type="match status" value="1"/>
</dbReference>
<feature type="compositionally biased region" description="Basic and acidic residues" evidence="1">
    <location>
        <begin position="473"/>
        <end position="485"/>
    </location>
</feature>
<dbReference type="AlphaFoldDB" id="A0A7S3GL75"/>
<dbReference type="Gene3D" id="1.20.1440.160">
    <property type="entry name" value="Tumor necrosis factor alpha-induced protein 8-like"/>
    <property type="match status" value="1"/>
</dbReference>
<organism evidence="3">
    <name type="scientific">Palpitomonas bilix</name>
    <dbReference type="NCBI Taxonomy" id="652834"/>
    <lineage>
        <taxon>Eukaryota</taxon>
        <taxon>Eukaryota incertae sedis</taxon>
    </lineage>
</organism>